<sequence length="366" mass="39522">MASSSKPKPSRTRIASSTSSRRSSSTTTSSTTKTPIYINIYDLLPPGRLSSLLWTLGSSLLHSGVVIPTLSLEFAFGGHNKPLTTGVYSTPPAYAPPGSTHRSSILAGFSAHSPSETEDILKDIGEKFLGPRYNLLTNNCNHFTSALVLALTGKAAPGWLNRAAGIGLALPCVVPREWISPPDVDTAEGELLAEDDEEEEEEEEDDDVIARAVYKDHDDGEEDEEDVEADERASMLESERHRRLRDEQRRQREVELRSRREAQQQRQGSGSGTKRLSVASINRSMSLAGSAVTTSTGRNSSIEQCDDDDDNDVVGQSLAGGKRITTVDEPPARLVKRVDSAGRELPVAERAPVPKAATVAAASSRT</sequence>
<protein>
    <submittedName>
        <fullName evidence="6">PPPDE peptidase domain-containing protein</fullName>
    </submittedName>
</protein>
<dbReference type="PANTHER" id="PTHR12378:SF80">
    <property type="entry name" value="IP06716P-RELATED"/>
    <property type="match status" value="1"/>
</dbReference>
<feature type="domain" description="PPPDE" evidence="5">
    <location>
        <begin position="34"/>
        <end position="179"/>
    </location>
</feature>
<evidence type="ECO:0000256" key="4">
    <source>
        <dbReference type="SAM" id="MobiDB-lite"/>
    </source>
</evidence>
<evidence type="ECO:0000313" key="7">
    <source>
        <dbReference type="Proteomes" id="UP001056384"/>
    </source>
</evidence>
<dbReference type="InterPro" id="IPR008580">
    <property type="entry name" value="PPPDE_dom"/>
</dbReference>
<feature type="compositionally biased region" description="Polar residues" evidence="4">
    <location>
        <begin position="264"/>
        <end position="303"/>
    </location>
</feature>
<dbReference type="GO" id="GO:0101005">
    <property type="term" value="F:deubiquitinase activity"/>
    <property type="evidence" value="ECO:0007669"/>
    <property type="project" value="TreeGrafter"/>
</dbReference>
<feature type="region of interest" description="Disordered" evidence="4">
    <location>
        <begin position="1"/>
        <end position="31"/>
    </location>
</feature>
<dbReference type="SMART" id="SM01179">
    <property type="entry name" value="DUF862"/>
    <property type="match status" value="1"/>
</dbReference>
<reference evidence="6" key="1">
    <citation type="submission" date="2022-06" db="EMBL/GenBank/DDBJ databases">
        <title>Complete genome sequences of two strains of the flax pathogen Septoria linicola.</title>
        <authorList>
            <person name="Lapalu N."/>
            <person name="Simon A."/>
            <person name="Demenou B."/>
            <person name="Paumier D."/>
            <person name="Guillot M.-P."/>
            <person name="Gout L."/>
            <person name="Valade R."/>
        </authorList>
    </citation>
    <scope>NUCLEOTIDE SEQUENCE</scope>
    <source>
        <strain evidence="6">SE15195</strain>
    </source>
</reference>
<feature type="region of interest" description="Disordered" evidence="4">
    <location>
        <begin position="215"/>
        <end position="326"/>
    </location>
</feature>
<dbReference type="EMBL" id="CP099418">
    <property type="protein sequence ID" value="USW46763.1"/>
    <property type="molecule type" value="Genomic_DNA"/>
</dbReference>
<proteinExistence type="inferred from homology"/>
<evidence type="ECO:0000256" key="1">
    <source>
        <dbReference type="ARBA" id="ARBA00008140"/>
    </source>
</evidence>
<evidence type="ECO:0000256" key="3">
    <source>
        <dbReference type="ARBA" id="ARBA00022801"/>
    </source>
</evidence>
<feature type="compositionally biased region" description="Acidic residues" evidence="4">
    <location>
        <begin position="190"/>
        <end position="207"/>
    </location>
</feature>
<keyword evidence="7" id="KW-1185">Reference proteome</keyword>
<feature type="compositionally biased region" description="Acidic residues" evidence="4">
    <location>
        <begin position="219"/>
        <end position="229"/>
    </location>
</feature>
<organism evidence="6 7">
    <name type="scientific">Septoria linicola</name>
    <dbReference type="NCBI Taxonomy" id="215465"/>
    <lineage>
        <taxon>Eukaryota</taxon>
        <taxon>Fungi</taxon>
        <taxon>Dikarya</taxon>
        <taxon>Ascomycota</taxon>
        <taxon>Pezizomycotina</taxon>
        <taxon>Dothideomycetes</taxon>
        <taxon>Dothideomycetidae</taxon>
        <taxon>Mycosphaerellales</taxon>
        <taxon>Mycosphaerellaceae</taxon>
        <taxon>Septoria</taxon>
    </lineage>
</organism>
<dbReference type="GO" id="GO:0006508">
    <property type="term" value="P:proteolysis"/>
    <property type="evidence" value="ECO:0007669"/>
    <property type="project" value="UniProtKB-KW"/>
</dbReference>
<name>A0A9Q9AH47_9PEZI</name>
<evidence type="ECO:0000256" key="2">
    <source>
        <dbReference type="ARBA" id="ARBA00022670"/>
    </source>
</evidence>
<feature type="region of interest" description="Disordered" evidence="4">
    <location>
        <begin position="190"/>
        <end position="209"/>
    </location>
</feature>
<keyword evidence="2" id="KW-0645">Protease</keyword>
<dbReference type="Proteomes" id="UP001056384">
    <property type="component" value="Chromosome 1"/>
</dbReference>
<feature type="compositionally biased region" description="Low complexity" evidence="4">
    <location>
        <begin position="12"/>
        <end position="31"/>
    </location>
</feature>
<gene>
    <name evidence="6" type="ORF">Slin15195_G000820</name>
</gene>
<accession>A0A9Q9AH47</accession>
<dbReference type="GO" id="GO:0016579">
    <property type="term" value="P:protein deubiquitination"/>
    <property type="evidence" value="ECO:0007669"/>
    <property type="project" value="TreeGrafter"/>
</dbReference>
<keyword evidence="3" id="KW-0378">Hydrolase</keyword>
<dbReference type="AlphaFoldDB" id="A0A9Q9AH47"/>
<dbReference type="Pfam" id="PF05903">
    <property type="entry name" value="Peptidase_C97"/>
    <property type="match status" value="1"/>
</dbReference>
<feature type="compositionally biased region" description="Basic and acidic residues" evidence="4">
    <location>
        <begin position="230"/>
        <end position="263"/>
    </location>
</feature>
<dbReference type="InterPro" id="IPR042266">
    <property type="entry name" value="PPPDE_sf"/>
</dbReference>
<dbReference type="Gene3D" id="3.90.1720.30">
    <property type="entry name" value="PPPDE domains"/>
    <property type="match status" value="1"/>
</dbReference>
<dbReference type="PANTHER" id="PTHR12378">
    <property type="entry name" value="DESUMOYLATING ISOPEPTIDASE"/>
    <property type="match status" value="1"/>
</dbReference>
<evidence type="ECO:0000259" key="5">
    <source>
        <dbReference type="SMART" id="SM01179"/>
    </source>
</evidence>
<comment type="similarity">
    <text evidence="1">Belongs to the DeSI family.</text>
</comment>
<evidence type="ECO:0000313" key="6">
    <source>
        <dbReference type="EMBL" id="USW46763.1"/>
    </source>
</evidence>